<gene>
    <name evidence="1" type="ORF">CPAV1605_978</name>
</gene>
<proteinExistence type="predicted"/>
<name>A0A5E8CIP4_9ZZZZ</name>
<protein>
    <submittedName>
        <fullName evidence="1">Uncharacterized protein</fullName>
    </submittedName>
</protein>
<evidence type="ECO:0000313" key="1">
    <source>
        <dbReference type="EMBL" id="VVU95253.1"/>
    </source>
</evidence>
<sequence length="993" mass="117617">MIILFSNSIYYMPNTPFQIGGSQPNIKILKDISLFKPNSFEEELLNPVWGYIWLNTGILVNYKLLTINDDINLNNFIKKFINIIDINEGSIVTTENPKPTLSLKDDLLPNRLIGNYLALKCIMVSSKFKFANKITKLYEMKSKLKSIKFNKLFKDQSNIKRFFSDNENFKHELTKQVGWFNFEKIDEMWESLGEKFQNNILDILEKIKLKKYNKIDKYLNNLNNELYELGLIDSTDSKYDIKILTSEFLKYLKDIKTKMDQLKKYNHSSSPKVKPFKEFEKKWIDSEDERYFYVILAIMWFNSTNKEAIKEYYDGLIEYNIEILIPESWDIWINSKFTTELDLVLKEDEYPIMYEIKDYNPFPFNQLLAIYNINYKIPVTLIDYKYANLSDKIVYPDCGASSIRDFIRILILDKENNYDLDILRALGAKSFIIKYFELFNEKYQKLEKEEGNINIVEIKDLLKGEGIKYVDLFLEGDFNNSRNVWAFITSNIENVNYHLSYQDLGEIFEIKSGLNWEGNLNIFNVITFLFRNITDWTDFEEIINELDKPYNNLSLKVDIEADGFGNIKLNKESGIFKYNFVRGHFYISFEALKTIDIDYVSLINQNKLSKEQVFYLKMLTFDVKKINLLSYPGNIYFFKFQNNLELIEVLNKYYKDQDYFKQIINKDTYNNLFGTIKYFDIDELSRVYCDIQNLNEDFVFGSKYVDEYEGLEFNNIILITDPDRVNCSCIELDQSDCEICYFKLNDIYSLRFKILENNPISNTLQYLTNLVELKFPEGFNNGNVNITNDLNLNKLEDLHYYGEIESIDEINKISQMPKISAVLLNTTYELGEILKSKEIEVEFYKNKEILSDTGKNLLIKAKNNKLFNNVLNKKGENKYVFYKNAVNLIIDIKEESEYFISNSGDNFNKLCIKFIESLKKLKKITIENYELHHISSGMMVTFEKELIDLYYNSPNINELIIQNIRHTSNRLLYKTKHLKKNESYNKKYRVKYN</sequence>
<organism evidence="1">
    <name type="scientific">seawater metagenome</name>
    <dbReference type="NCBI Taxonomy" id="1561972"/>
    <lineage>
        <taxon>unclassified sequences</taxon>
        <taxon>metagenomes</taxon>
        <taxon>ecological metagenomes</taxon>
    </lineage>
</organism>
<dbReference type="AlphaFoldDB" id="A0A5E8CIP4"/>
<dbReference type="EMBL" id="CABVLZ010000004">
    <property type="protein sequence ID" value="VVU95253.1"/>
    <property type="molecule type" value="Genomic_DNA"/>
</dbReference>
<reference evidence="1" key="1">
    <citation type="submission" date="2019-09" db="EMBL/GenBank/DDBJ databases">
        <authorList>
            <person name="Needham M D."/>
        </authorList>
    </citation>
    <scope>NUCLEOTIDE SEQUENCE</scope>
</reference>
<accession>A0A5E8CIP4</accession>